<dbReference type="STRING" id="1423778.FC70_GL001637"/>
<organism evidence="3 4">
    <name type="scientific">Paucilactobacillus oligofermentans DSM 15707 = LMG 22743</name>
    <dbReference type="NCBI Taxonomy" id="1423778"/>
    <lineage>
        <taxon>Bacteria</taxon>
        <taxon>Bacillati</taxon>
        <taxon>Bacillota</taxon>
        <taxon>Bacilli</taxon>
        <taxon>Lactobacillales</taxon>
        <taxon>Lactobacillaceae</taxon>
        <taxon>Paucilactobacillus</taxon>
    </lineage>
</organism>
<dbReference type="SUPFAM" id="SSF52266">
    <property type="entry name" value="SGNH hydrolase"/>
    <property type="match status" value="1"/>
</dbReference>
<evidence type="ECO:0000259" key="2">
    <source>
        <dbReference type="Pfam" id="PF13472"/>
    </source>
</evidence>
<keyword evidence="4" id="KW-1185">Reference proteome</keyword>
<gene>
    <name evidence="3" type="ORF">FC70_GL001637</name>
</gene>
<evidence type="ECO:0000313" key="4">
    <source>
        <dbReference type="Proteomes" id="UP000051697"/>
    </source>
</evidence>
<comment type="caution">
    <text evidence="3">The sequence shown here is derived from an EMBL/GenBank/DDBJ whole genome shotgun (WGS) entry which is preliminary data.</text>
</comment>
<dbReference type="GO" id="GO:0004622">
    <property type="term" value="F:phosphatidylcholine lysophospholipase activity"/>
    <property type="evidence" value="ECO:0007669"/>
    <property type="project" value="TreeGrafter"/>
</dbReference>
<dbReference type="InterPro" id="IPR013830">
    <property type="entry name" value="SGNH_hydro"/>
</dbReference>
<dbReference type="PANTHER" id="PTHR30383:SF27">
    <property type="entry name" value="SPORE GERMINATION LIPASE LIPC"/>
    <property type="match status" value="1"/>
</dbReference>
<evidence type="ECO:0000313" key="3">
    <source>
        <dbReference type="EMBL" id="KRL54835.1"/>
    </source>
</evidence>
<dbReference type="InterPro" id="IPR051532">
    <property type="entry name" value="Ester_Hydrolysis_Enzymes"/>
</dbReference>
<feature type="transmembrane region" description="Helical" evidence="1">
    <location>
        <begin position="12"/>
        <end position="31"/>
    </location>
</feature>
<dbReference type="Proteomes" id="UP000051697">
    <property type="component" value="Unassembled WGS sequence"/>
</dbReference>
<dbReference type="CDD" id="cd04506">
    <property type="entry name" value="SGNH_hydrolase_YpmR_like"/>
    <property type="match status" value="1"/>
</dbReference>
<dbReference type="PANTHER" id="PTHR30383">
    <property type="entry name" value="THIOESTERASE 1/PROTEASE 1/LYSOPHOSPHOLIPASE L1"/>
    <property type="match status" value="1"/>
</dbReference>
<reference evidence="3 4" key="1">
    <citation type="journal article" date="2015" name="Genome Announc.">
        <title>Expanding the biotechnology potential of lactobacilli through comparative genomics of 213 strains and associated genera.</title>
        <authorList>
            <person name="Sun Z."/>
            <person name="Harris H.M."/>
            <person name="McCann A."/>
            <person name="Guo C."/>
            <person name="Argimon S."/>
            <person name="Zhang W."/>
            <person name="Yang X."/>
            <person name="Jeffery I.B."/>
            <person name="Cooney J.C."/>
            <person name="Kagawa T.F."/>
            <person name="Liu W."/>
            <person name="Song Y."/>
            <person name="Salvetti E."/>
            <person name="Wrobel A."/>
            <person name="Rasinkangas P."/>
            <person name="Parkhill J."/>
            <person name="Rea M.C."/>
            <person name="O'Sullivan O."/>
            <person name="Ritari J."/>
            <person name="Douillard F.P."/>
            <person name="Paul Ross R."/>
            <person name="Yang R."/>
            <person name="Briner A.E."/>
            <person name="Felis G.E."/>
            <person name="de Vos W.M."/>
            <person name="Barrangou R."/>
            <person name="Klaenhammer T.R."/>
            <person name="Caufield P.W."/>
            <person name="Cui Y."/>
            <person name="Zhang H."/>
            <person name="O'Toole P.W."/>
        </authorList>
    </citation>
    <scope>NUCLEOTIDE SEQUENCE [LARGE SCALE GENOMIC DNA]</scope>
    <source>
        <strain evidence="3 4">DSM 15707</strain>
    </source>
</reference>
<accession>A0A0R1RMR6</accession>
<proteinExistence type="predicted"/>
<keyword evidence="1" id="KW-0812">Transmembrane</keyword>
<dbReference type="PATRIC" id="fig|1423778.4.peg.1675"/>
<feature type="domain" description="SGNH hydrolase-type esterase" evidence="2">
    <location>
        <begin position="61"/>
        <end position="296"/>
    </location>
</feature>
<dbReference type="EMBL" id="AZFE01000032">
    <property type="protein sequence ID" value="KRL54835.1"/>
    <property type="molecule type" value="Genomic_DNA"/>
</dbReference>
<dbReference type="Gene3D" id="3.40.50.1110">
    <property type="entry name" value="SGNH hydrolase"/>
    <property type="match status" value="1"/>
</dbReference>
<evidence type="ECO:0000256" key="1">
    <source>
        <dbReference type="SAM" id="Phobius"/>
    </source>
</evidence>
<protein>
    <recommendedName>
        <fullName evidence="2">SGNH hydrolase-type esterase domain-containing protein</fullName>
    </recommendedName>
</protein>
<name>A0A0R1RMR6_9LACO</name>
<sequence length="315" mass="35118">MREGGFLMKKRIGIVTILIVIVLAVGGFSYLQLTKNDTNTTITKQTKSKTKATKSKINLVALGDSLTQGVGDQSKNGGYVGIIKKKLASSYDVKVNTSNYGVSGDRSDQILDRLDSSKKFQNKLKSADVIVMTVGGNDLLQLLQKVVFSSSSSEITSSLKAGSKTYDKKLNQLLTQVRKYNTDAPIFLFSIYNPFYVYFAQVDSLTNSVQEWNETSKETISNYGPAYFVDINNLMSHGQYTTKEEQAKLAKDDAAANSQSKLTQKVTTKIMNESNKNLNKYISTDDNFHPNHLGYQKMSDKLLSVMKLHNSWFEK</sequence>
<dbReference type="Pfam" id="PF13472">
    <property type="entry name" value="Lipase_GDSL_2"/>
    <property type="match status" value="1"/>
</dbReference>
<keyword evidence="1" id="KW-0472">Membrane</keyword>
<dbReference type="InterPro" id="IPR036514">
    <property type="entry name" value="SGNH_hydro_sf"/>
</dbReference>
<keyword evidence="1" id="KW-1133">Transmembrane helix</keyword>
<dbReference type="AlphaFoldDB" id="A0A0R1RMR6"/>